<protein>
    <submittedName>
        <fullName evidence="3">Tyrosine-type recombinase/integrase</fullName>
    </submittedName>
</protein>
<comment type="caution">
    <text evidence="3">The sequence shown here is derived from an EMBL/GenBank/DDBJ whole genome shotgun (WGS) entry which is preliminary data.</text>
</comment>
<dbReference type="SUPFAM" id="SSF56349">
    <property type="entry name" value="DNA breaking-rejoining enzymes"/>
    <property type="match status" value="1"/>
</dbReference>
<evidence type="ECO:0000313" key="4">
    <source>
        <dbReference type="Proteomes" id="UP001596047"/>
    </source>
</evidence>
<evidence type="ECO:0000259" key="2">
    <source>
        <dbReference type="Pfam" id="PF00589"/>
    </source>
</evidence>
<accession>A0ABW0VU25</accession>
<keyword evidence="1" id="KW-0233">DNA recombination</keyword>
<reference evidence="4" key="1">
    <citation type="journal article" date="2019" name="Int. J. Syst. Evol. Microbiol.">
        <title>The Global Catalogue of Microorganisms (GCM) 10K type strain sequencing project: providing services to taxonomists for standard genome sequencing and annotation.</title>
        <authorList>
            <consortium name="The Broad Institute Genomics Platform"/>
            <consortium name="The Broad Institute Genome Sequencing Center for Infectious Disease"/>
            <person name="Wu L."/>
            <person name="Ma J."/>
        </authorList>
    </citation>
    <scope>NUCLEOTIDE SEQUENCE [LARGE SCALE GENOMIC DNA]</scope>
    <source>
        <strain evidence="4">CGMCC 1.3240</strain>
    </source>
</reference>
<sequence length="55" mass="6177">MFPAIRLAHDLVEAGYALQRVADILGHANINYTRVYTKSSSQERREALDSLSSIQ</sequence>
<dbReference type="InterPro" id="IPR013762">
    <property type="entry name" value="Integrase-like_cat_sf"/>
</dbReference>
<dbReference type="RefSeq" id="WP_379186506.1">
    <property type="nucleotide sequence ID" value="NZ_JBHSOW010000014.1"/>
</dbReference>
<feature type="domain" description="Tyr recombinase" evidence="2">
    <location>
        <begin position="7"/>
        <end position="42"/>
    </location>
</feature>
<name>A0ABW0VU25_9BACL</name>
<dbReference type="InterPro" id="IPR011010">
    <property type="entry name" value="DNA_brk_join_enz"/>
</dbReference>
<evidence type="ECO:0000256" key="1">
    <source>
        <dbReference type="ARBA" id="ARBA00023172"/>
    </source>
</evidence>
<keyword evidence="4" id="KW-1185">Reference proteome</keyword>
<gene>
    <name evidence="3" type="ORF">ACFPYJ_02705</name>
</gene>
<dbReference type="Proteomes" id="UP001596047">
    <property type="component" value="Unassembled WGS sequence"/>
</dbReference>
<organism evidence="3 4">
    <name type="scientific">Paenibacillus solisilvae</name>
    <dbReference type="NCBI Taxonomy" id="2486751"/>
    <lineage>
        <taxon>Bacteria</taxon>
        <taxon>Bacillati</taxon>
        <taxon>Bacillota</taxon>
        <taxon>Bacilli</taxon>
        <taxon>Bacillales</taxon>
        <taxon>Paenibacillaceae</taxon>
        <taxon>Paenibacillus</taxon>
    </lineage>
</organism>
<dbReference type="EMBL" id="JBHSOW010000014">
    <property type="protein sequence ID" value="MFC5648041.1"/>
    <property type="molecule type" value="Genomic_DNA"/>
</dbReference>
<dbReference type="Pfam" id="PF00589">
    <property type="entry name" value="Phage_integrase"/>
    <property type="match status" value="1"/>
</dbReference>
<dbReference type="InterPro" id="IPR002104">
    <property type="entry name" value="Integrase_catalytic"/>
</dbReference>
<proteinExistence type="predicted"/>
<dbReference type="Gene3D" id="1.10.443.10">
    <property type="entry name" value="Intergrase catalytic core"/>
    <property type="match status" value="1"/>
</dbReference>
<evidence type="ECO:0000313" key="3">
    <source>
        <dbReference type="EMBL" id="MFC5648041.1"/>
    </source>
</evidence>